<keyword evidence="5" id="KW-0810">Translation regulation</keyword>
<dbReference type="PANTHER" id="PTHR10288">
    <property type="entry name" value="KH DOMAIN CONTAINING RNA BINDING PROTEIN"/>
    <property type="match status" value="1"/>
</dbReference>
<sequence length="639" mass="70072">MATKLYFGNLSPEITLDMLKNLLIEYDVPIVPDTVQLKNHFAFVEVQDNASAEETIRKLHGYNFHGSVITVEHSVQRNRGRSRTTKVSISNIPIQAPDEDVRHLASTFGTIKECHIHEMNDTKTASVTYEAPEQAAQAVNHLRGHKYCEGSYLDVNYVNENGGRNYYRNRYNPGGGNQYGGYGNRNQGQSQDFPLRMLVPNVMVGAIIGKGGQTIRTITGATKAKVDVHRKENIGPEKPITIYGSADSCSEACRKIVEIMQQESVATGQSTDDETSDPPSSEDVPLKLLAHNSLVGRLIGRNGTTLKKIMQDSGARITISNFQELTLYNMERTITILGTLDDQCKAEKLIMQKLRVSYDADMQNIMQHQSMFPGLNPMAMLSGLLPGLPNPNSRANPYNGPMTEPNAMQTNPAMFPGILPPAAAALAMQQQMQQPQPSEKSDLWVPGGVVGALIGPGGQNIRSASRQANATIKIAPADQSAQGQAERKVSITGSPDAQWKVQYWVFSKVGQEGYAGSDVVEERRWGHFSAGARLHPAELPVLRAEIPVPSNMVGRIIGKRGASVQGLQKNTSARIEVPRNKQGDENGEVPVTIVGNFYSVQSAQRQIRKLVSQAQQQQQGQGPMQQRRPPGPPKHVNMQ</sequence>
<reference evidence="10" key="2">
    <citation type="submission" date="2025-08" db="UniProtKB">
        <authorList>
            <consortium name="RefSeq"/>
        </authorList>
    </citation>
    <scope>IDENTIFICATION</scope>
    <source>
        <strain evidence="10">S238N-H82</strain>
        <tissue evidence="10">Testes</tissue>
    </source>
</reference>
<dbReference type="GO" id="GO:0010468">
    <property type="term" value="P:regulation of gene expression"/>
    <property type="evidence" value="ECO:0000318"/>
    <property type="project" value="GO_Central"/>
</dbReference>
<dbReference type="GO" id="GO:0006417">
    <property type="term" value="P:regulation of translation"/>
    <property type="evidence" value="ECO:0007669"/>
    <property type="project" value="UniProtKB-KW"/>
</dbReference>
<dbReference type="Gene3D" id="3.30.70.330">
    <property type="match status" value="2"/>
</dbReference>
<comment type="similarity">
    <text evidence="1">Belongs to the RRM IMP/VICKZ family.</text>
</comment>
<evidence type="ECO:0000256" key="6">
    <source>
        <dbReference type="PROSITE-ProRule" id="PRU00176"/>
    </source>
</evidence>
<dbReference type="AlphaFoldDB" id="A0A9J7N429"/>
<dbReference type="GeneID" id="118424725"/>
<dbReference type="CDD" id="cd22402">
    <property type="entry name" value="KH-I_IGF2BP_rpt3"/>
    <property type="match status" value="1"/>
</dbReference>
<dbReference type="SUPFAM" id="SSF54928">
    <property type="entry name" value="RNA-binding domain, RBD"/>
    <property type="match status" value="2"/>
</dbReference>
<feature type="domain" description="RRM" evidence="8">
    <location>
        <begin position="3"/>
        <end position="76"/>
    </location>
</feature>
<dbReference type="Pfam" id="PF00076">
    <property type="entry name" value="RRM_1"/>
    <property type="match status" value="2"/>
</dbReference>
<keyword evidence="4" id="KW-0509">mRNA transport</keyword>
<evidence type="ECO:0000256" key="2">
    <source>
        <dbReference type="ARBA" id="ARBA00022448"/>
    </source>
</evidence>
<evidence type="ECO:0000313" key="10">
    <source>
        <dbReference type="RefSeq" id="XP_035689315.1"/>
    </source>
</evidence>
<dbReference type="InterPro" id="IPR036612">
    <property type="entry name" value="KH_dom_type_1_sf"/>
</dbReference>
<dbReference type="InterPro" id="IPR000504">
    <property type="entry name" value="RRM_dom"/>
</dbReference>
<keyword evidence="9" id="KW-1185">Reference proteome</keyword>
<dbReference type="SMART" id="SM00322">
    <property type="entry name" value="KH"/>
    <property type="match status" value="4"/>
</dbReference>
<feature type="region of interest" description="Disordered" evidence="7">
    <location>
        <begin position="609"/>
        <end position="639"/>
    </location>
</feature>
<feature type="region of interest" description="Disordered" evidence="7">
    <location>
        <begin position="264"/>
        <end position="284"/>
    </location>
</feature>
<protein>
    <submittedName>
        <fullName evidence="10">Insulin-like growth factor 2 mRNA-binding protein 3 isoform X1</fullName>
    </submittedName>
</protein>
<evidence type="ECO:0000313" key="9">
    <source>
        <dbReference type="Proteomes" id="UP000001554"/>
    </source>
</evidence>
<dbReference type="CDD" id="cd22401">
    <property type="entry name" value="KH-I_IGF2BP_rpt2"/>
    <property type="match status" value="1"/>
</dbReference>
<dbReference type="InterPro" id="IPR035979">
    <property type="entry name" value="RBD_domain_sf"/>
</dbReference>
<evidence type="ECO:0000256" key="5">
    <source>
        <dbReference type="ARBA" id="ARBA00022845"/>
    </source>
</evidence>
<reference evidence="9" key="1">
    <citation type="journal article" date="2020" name="Nat. Ecol. Evol.">
        <title>Deeply conserved synteny resolves early events in vertebrate evolution.</title>
        <authorList>
            <person name="Simakov O."/>
            <person name="Marletaz F."/>
            <person name="Yue J.X."/>
            <person name="O'Connell B."/>
            <person name="Jenkins J."/>
            <person name="Brandt A."/>
            <person name="Calef R."/>
            <person name="Tung C.H."/>
            <person name="Huang T.K."/>
            <person name="Schmutz J."/>
            <person name="Satoh N."/>
            <person name="Yu J.K."/>
            <person name="Putnam N.H."/>
            <person name="Green R.E."/>
            <person name="Rokhsar D.S."/>
        </authorList>
    </citation>
    <scope>NUCLEOTIDE SEQUENCE [LARGE SCALE GENOMIC DNA]</scope>
    <source>
        <strain evidence="9">S238N-H82</strain>
    </source>
</reference>
<dbReference type="OrthoDB" id="752362at2759"/>
<dbReference type="CDD" id="cd22403">
    <property type="entry name" value="KH-I_IGF2BP_rpt4"/>
    <property type="match status" value="1"/>
</dbReference>
<dbReference type="GO" id="GO:0005634">
    <property type="term" value="C:nucleus"/>
    <property type="evidence" value="ECO:0000318"/>
    <property type="project" value="GO_Central"/>
</dbReference>
<dbReference type="InterPro" id="IPR004088">
    <property type="entry name" value="KH_dom_type_1"/>
</dbReference>
<name>A0A9J7N429_BRAFL</name>
<dbReference type="Gene3D" id="3.30.1370.10">
    <property type="entry name" value="K Homology domain, type 1"/>
    <property type="match status" value="2"/>
</dbReference>
<dbReference type="GO" id="GO:0003730">
    <property type="term" value="F:mRNA 3'-UTR binding"/>
    <property type="evidence" value="ECO:0000318"/>
    <property type="project" value="GO_Central"/>
</dbReference>
<dbReference type="CDD" id="cd12359">
    <property type="entry name" value="RRM2_VICKZ"/>
    <property type="match status" value="1"/>
</dbReference>
<evidence type="ECO:0000259" key="8">
    <source>
        <dbReference type="PROSITE" id="PS50102"/>
    </source>
</evidence>
<dbReference type="GO" id="GO:0007399">
    <property type="term" value="P:nervous system development"/>
    <property type="evidence" value="ECO:0000318"/>
    <property type="project" value="GO_Central"/>
</dbReference>
<evidence type="ECO:0000256" key="4">
    <source>
        <dbReference type="ARBA" id="ARBA00022816"/>
    </source>
</evidence>
<feature type="compositionally biased region" description="Low complexity" evidence="7">
    <location>
        <begin position="613"/>
        <end position="628"/>
    </location>
</feature>
<keyword evidence="3" id="KW-0677">Repeat</keyword>
<keyword evidence="6" id="KW-0694">RNA-binding</keyword>
<dbReference type="PROSITE" id="PS50084">
    <property type="entry name" value="KH_TYPE_1"/>
    <property type="match status" value="4"/>
</dbReference>
<dbReference type="GO" id="GO:0051028">
    <property type="term" value="P:mRNA transport"/>
    <property type="evidence" value="ECO:0007669"/>
    <property type="project" value="UniProtKB-KW"/>
</dbReference>
<gene>
    <name evidence="10" type="primary">LOC118424725</name>
</gene>
<dbReference type="RefSeq" id="XP_035689315.1">
    <property type="nucleotide sequence ID" value="XM_035833422.1"/>
</dbReference>
<dbReference type="Proteomes" id="UP000001554">
    <property type="component" value="Chromosome 10"/>
</dbReference>
<keyword evidence="2" id="KW-0813">Transport</keyword>
<dbReference type="Gene3D" id="3.30.310.210">
    <property type="match status" value="1"/>
</dbReference>
<dbReference type="Pfam" id="PF00013">
    <property type="entry name" value="KH_1"/>
    <property type="match status" value="4"/>
</dbReference>
<accession>A0A9J7N429</accession>
<feature type="domain" description="RRM" evidence="8">
    <location>
        <begin position="85"/>
        <end position="160"/>
    </location>
</feature>
<proteinExistence type="inferred from homology"/>
<dbReference type="OMA" id="HITFENH"/>
<organism evidence="9 10">
    <name type="scientific">Branchiostoma floridae</name>
    <name type="common">Florida lancelet</name>
    <name type="synonym">Amphioxus</name>
    <dbReference type="NCBI Taxonomy" id="7739"/>
    <lineage>
        <taxon>Eukaryota</taxon>
        <taxon>Metazoa</taxon>
        <taxon>Chordata</taxon>
        <taxon>Cephalochordata</taxon>
        <taxon>Leptocardii</taxon>
        <taxon>Amphioxiformes</taxon>
        <taxon>Branchiostomatidae</taxon>
        <taxon>Branchiostoma</taxon>
    </lineage>
</organism>
<dbReference type="InterPro" id="IPR012677">
    <property type="entry name" value="Nucleotide-bd_a/b_plait_sf"/>
</dbReference>
<evidence type="ECO:0000256" key="3">
    <source>
        <dbReference type="ARBA" id="ARBA00022737"/>
    </source>
</evidence>
<evidence type="ECO:0000256" key="1">
    <source>
        <dbReference type="ARBA" id="ARBA00009094"/>
    </source>
</evidence>
<dbReference type="KEGG" id="bfo:118424725"/>
<dbReference type="PROSITE" id="PS50102">
    <property type="entry name" value="RRM"/>
    <property type="match status" value="2"/>
</dbReference>
<dbReference type="SMART" id="SM00360">
    <property type="entry name" value="RRM"/>
    <property type="match status" value="2"/>
</dbReference>
<dbReference type="CDD" id="cd22400">
    <property type="entry name" value="KH-I_IGF2BP_rpt1"/>
    <property type="match status" value="1"/>
</dbReference>
<feature type="region of interest" description="Disordered" evidence="7">
    <location>
        <begin position="569"/>
        <end position="588"/>
    </location>
</feature>
<dbReference type="GO" id="GO:0005829">
    <property type="term" value="C:cytosol"/>
    <property type="evidence" value="ECO:0000318"/>
    <property type="project" value="GO_Central"/>
</dbReference>
<dbReference type="InterPro" id="IPR004087">
    <property type="entry name" value="KH_dom"/>
</dbReference>
<evidence type="ECO:0000256" key="7">
    <source>
        <dbReference type="SAM" id="MobiDB-lite"/>
    </source>
</evidence>
<dbReference type="GO" id="GO:0005737">
    <property type="term" value="C:cytoplasm"/>
    <property type="evidence" value="ECO:0000318"/>
    <property type="project" value="GO_Central"/>
</dbReference>
<dbReference type="SUPFAM" id="SSF54791">
    <property type="entry name" value="Eukaryotic type KH-domain (KH-domain type I)"/>
    <property type="match status" value="4"/>
</dbReference>